<reference evidence="2 3" key="1">
    <citation type="submission" date="2017-07" db="EMBL/GenBank/DDBJ databases">
        <title>Genome Sequence of Arenibacter algicola Strain SMS7 Isolated from a culture of the Diatom Skeletonema marinoi.</title>
        <authorList>
            <person name="Topel M."/>
            <person name="Pinder M.I.M."/>
            <person name="Johansson O.N."/>
            <person name="Kourtchenko O."/>
            <person name="Godhe A."/>
            <person name="Clarke A.K."/>
        </authorList>
    </citation>
    <scope>NUCLEOTIDE SEQUENCE [LARGE SCALE GENOMIC DNA]</scope>
    <source>
        <strain evidence="2 3">SMS7</strain>
    </source>
</reference>
<dbReference type="RefSeq" id="WP_093979089.1">
    <property type="nucleotide sequence ID" value="NZ_CP022515.1"/>
</dbReference>
<dbReference type="EC" id="2.3.1.203" evidence="2"/>
<organism evidence="2 3">
    <name type="scientific">Arenibacter algicola</name>
    <dbReference type="NCBI Taxonomy" id="616991"/>
    <lineage>
        <taxon>Bacteria</taxon>
        <taxon>Pseudomonadati</taxon>
        <taxon>Bacteroidota</taxon>
        <taxon>Flavobacteriia</taxon>
        <taxon>Flavobacteriales</taxon>
        <taxon>Flavobacteriaceae</taxon>
        <taxon>Arenibacter</taxon>
    </lineage>
</organism>
<dbReference type="AlphaFoldDB" id="A0A221UZF8"/>
<dbReference type="InterPro" id="IPR011004">
    <property type="entry name" value="Trimer_LpxA-like_sf"/>
</dbReference>
<dbReference type="GO" id="GO:0016746">
    <property type="term" value="F:acyltransferase activity"/>
    <property type="evidence" value="ECO:0007669"/>
    <property type="project" value="UniProtKB-KW"/>
</dbReference>
<dbReference type="KEGG" id="aalg:AREALGSMS7_03228"/>
<dbReference type="Gene3D" id="2.160.10.10">
    <property type="entry name" value="Hexapeptide repeat proteins"/>
    <property type="match status" value="1"/>
</dbReference>
<name>A0A221UZF8_9FLAO</name>
<dbReference type="PANTHER" id="PTHR43300:SF7">
    <property type="entry name" value="UDP-N-ACETYLBACILLOSAMINE N-ACETYLTRANSFERASE"/>
    <property type="match status" value="1"/>
</dbReference>
<evidence type="ECO:0000256" key="1">
    <source>
        <dbReference type="ARBA" id="ARBA00007274"/>
    </source>
</evidence>
<dbReference type="InterPro" id="IPR050179">
    <property type="entry name" value="Trans_hexapeptide_repeat"/>
</dbReference>
<protein>
    <submittedName>
        <fullName evidence="2">UDP-N-acetylbacillosamine N-acetyltransferase</fullName>
        <ecNumber evidence="2">2.3.1.203</ecNumber>
    </submittedName>
</protein>
<gene>
    <name evidence="2" type="primary">pglD</name>
    <name evidence="2" type="ORF">AREALGSMS7_03228</name>
</gene>
<comment type="similarity">
    <text evidence="1">Belongs to the transferase hexapeptide repeat family.</text>
</comment>
<dbReference type="SUPFAM" id="SSF51161">
    <property type="entry name" value="Trimeric LpxA-like enzymes"/>
    <property type="match status" value="1"/>
</dbReference>
<evidence type="ECO:0000313" key="3">
    <source>
        <dbReference type="Proteomes" id="UP000204551"/>
    </source>
</evidence>
<dbReference type="Proteomes" id="UP000204551">
    <property type="component" value="Chromosome"/>
</dbReference>
<evidence type="ECO:0000313" key="2">
    <source>
        <dbReference type="EMBL" id="ASO06653.1"/>
    </source>
</evidence>
<keyword evidence="2" id="KW-0012">Acyltransferase</keyword>
<proteinExistence type="inferred from homology"/>
<accession>A0A221UZF8</accession>
<keyword evidence="2" id="KW-0808">Transferase</keyword>
<dbReference type="EMBL" id="CP022515">
    <property type="protein sequence ID" value="ASO06653.1"/>
    <property type="molecule type" value="Genomic_DNA"/>
</dbReference>
<sequence>MKNVLILGTGGCAAEITFYIKMNNLKCDVAQQINIKGYIEYADNVDKYYSMYQYDSPVVCDIDHYVPRADEEVLLAVADIDFRKKMIDKLLDVKANIGSFSSCDSMISKNAKMGIGNIIYPYCIVEPNAIVGDYNMLTSYSFISHDCIVGNNNFLSSAGLAGHIVVGDNNYFGIRSTVIPHIKIGNHNKIQAGMIVNRNIHNDSTIFYRFKEQVLVIPKPK</sequence>
<dbReference type="PANTHER" id="PTHR43300">
    <property type="entry name" value="ACETYLTRANSFERASE"/>
    <property type="match status" value="1"/>
</dbReference>